<organism evidence="5 6">
    <name type="scientific">Moniliophthora roreri</name>
    <name type="common">Frosty pod rot fungus</name>
    <name type="synonym">Monilia roreri</name>
    <dbReference type="NCBI Taxonomy" id="221103"/>
    <lineage>
        <taxon>Eukaryota</taxon>
        <taxon>Fungi</taxon>
        <taxon>Dikarya</taxon>
        <taxon>Basidiomycota</taxon>
        <taxon>Agaricomycotina</taxon>
        <taxon>Agaricomycetes</taxon>
        <taxon>Agaricomycetidae</taxon>
        <taxon>Agaricales</taxon>
        <taxon>Marasmiineae</taxon>
        <taxon>Marasmiaceae</taxon>
        <taxon>Moniliophthora</taxon>
    </lineage>
</organism>
<dbReference type="PANTHER" id="PTHR13387">
    <property type="entry name" value="PROTEIN HGH1 HOMOLOG"/>
    <property type="match status" value="1"/>
</dbReference>
<feature type="domain" description="Protein HGH1 N-terminal" evidence="3">
    <location>
        <begin position="138"/>
        <end position="376"/>
    </location>
</feature>
<dbReference type="InterPro" id="IPR007205">
    <property type="entry name" value="Protein_HGH1_N"/>
</dbReference>
<dbReference type="Proteomes" id="UP000054988">
    <property type="component" value="Unassembled WGS sequence"/>
</dbReference>
<dbReference type="InterPro" id="IPR039717">
    <property type="entry name" value="Hgh1"/>
</dbReference>
<evidence type="ECO:0000256" key="1">
    <source>
        <dbReference type="ARBA" id="ARBA00006712"/>
    </source>
</evidence>
<dbReference type="SUPFAM" id="SSF48371">
    <property type="entry name" value="ARM repeat"/>
    <property type="match status" value="1"/>
</dbReference>
<comment type="similarity">
    <text evidence="1">Belongs to the HGH1 family.</text>
</comment>
<dbReference type="AlphaFoldDB" id="A0A0W0F2G4"/>
<dbReference type="InterPro" id="IPR007206">
    <property type="entry name" value="Protein_HGH1_C"/>
</dbReference>
<evidence type="ECO:0000256" key="2">
    <source>
        <dbReference type="SAM" id="MobiDB-lite"/>
    </source>
</evidence>
<dbReference type="InterPro" id="IPR016024">
    <property type="entry name" value="ARM-type_fold"/>
</dbReference>
<feature type="region of interest" description="Disordered" evidence="2">
    <location>
        <begin position="430"/>
        <end position="488"/>
    </location>
</feature>
<evidence type="ECO:0000313" key="5">
    <source>
        <dbReference type="EMBL" id="KTB30535.1"/>
    </source>
</evidence>
<evidence type="ECO:0000259" key="4">
    <source>
        <dbReference type="Pfam" id="PF04064"/>
    </source>
</evidence>
<dbReference type="PANTHER" id="PTHR13387:SF9">
    <property type="entry name" value="PROTEIN HGH1 HOMOLOG"/>
    <property type="match status" value="1"/>
</dbReference>
<dbReference type="Pfam" id="PF04063">
    <property type="entry name" value="DUF383"/>
    <property type="match status" value="1"/>
</dbReference>
<name>A0A0W0F2G4_MONRR</name>
<gene>
    <name evidence="5" type="ORF">WG66_16889</name>
</gene>
<evidence type="ECO:0000259" key="3">
    <source>
        <dbReference type="Pfam" id="PF04063"/>
    </source>
</evidence>
<reference evidence="5 6" key="1">
    <citation type="submission" date="2015-12" db="EMBL/GenBank/DDBJ databases">
        <title>Draft genome sequence of Moniliophthora roreri, the causal agent of frosty pod rot of cacao.</title>
        <authorList>
            <person name="Aime M.C."/>
            <person name="Diaz-Valderrama J.R."/>
            <person name="Kijpornyongpan T."/>
            <person name="Phillips-Mora W."/>
        </authorList>
    </citation>
    <scope>NUCLEOTIDE SEQUENCE [LARGE SCALE GENOMIC DNA]</scope>
    <source>
        <strain evidence="5 6">MCA 2952</strain>
    </source>
</reference>
<evidence type="ECO:0000313" key="6">
    <source>
        <dbReference type="Proteomes" id="UP000054988"/>
    </source>
</evidence>
<sequence length="488" mass="53674">MTDRFRLDHLISKKCTIVSIVTFAFYYHQAVIMEAQLKELLPFLRDKNPQVRQLALENLVPHTPKEAPLRKIFFSGQSGVGLQKPSENNVIRDLKLLCRDQLAVAHDAFKALVNLSDAPMLVSSLSEPSFLNFLVSYTINPQSILADLASMLLSNLTASSNACAAVLAMKVSIIVNDKLPNGFYATQSRSGSCTAPVPFPGGDEKEVLALPLLLDAFVQGARIDEIQDFSKRARKASLHFLGSVFGNLTSSPTGREFFLTPRPSNPINPNSDPEYPVAKIMSFTEHKDTIRRGGVASTIKNCAFNARAHKAILSSETDRVAVSPSKVAGPGVGVLPYILLPLAGPEEFDLEDQEKLPPALQLLPPDKAREPDAALRLTFVETLLLLSHTRWGRDFLRANGVYEIIRAAHEVETVDKISEHMERLVMLIKGDEPAQGPSEEEEFELAASRNRLELESDLSSKPVAEEEEGPTIGSLVADDDEDDQIEEI</sequence>
<dbReference type="eggNOG" id="KOG2973">
    <property type="taxonomic scope" value="Eukaryota"/>
</dbReference>
<protein>
    <submittedName>
        <fullName evidence="5">Hypothetical DUF383-domain-containing protein</fullName>
    </submittedName>
</protein>
<accession>A0A0W0F2G4</accession>
<proteinExistence type="inferred from homology"/>
<comment type="caution">
    <text evidence="5">The sequence shown here is derived from an EMBL/GenBank/DDBJ whole genome shotgun (WGS) entry which is preliminary data.</text>
</comment>
<dbReference type="Pfam" id="PF04064">
    <property type="entry name" value="DUF384"/>
    <property type="match status" value="1"/>
</dbReference>
<feature type="compositionally biased region" description="Acidic residues" evidence="2">
    <location>
        <begin position="477"/>
        <end position="488"/>
    </location>
</feature>
<dbReference type="EMBL" id="LATX01002382">
    <property type="protein sequence ID" value="KTB30535.1"/>
    <property type="molecule type" value="Genomic_DNA"/>
</dbReference>
<feature type="domain" description="Protein HGH1 C-terminal" evidence="4">
    <location>
        <begin position="382"/>
        <end position="435"/>
    </location>
</feature>